<sequence>MHIFWVIFAECLLALIDFLTMKFIETRGFRVIGIKYGFKPVLYDKTINNFQFTLGIIPFFGGLASYESNVKKYTPKFLSPIAYAFLCELGFPFLLILTLMIFIVLSICGLETTRIVLQLIFTMNINLVDWVLLFNKLDNLDPIVRMPISISIYVTIFYLYAGILRQLVYIILEKVLKITSDATQYVVTTILLSILINNIPDAFYGHLLNFSTFSPFMLLDWLIGHCIFITIVGLIIEVIARKQQETHL</sequence>
<keyword evidence="1" id="KW-0812">Transmembrane</keyword>
<feature type="transmembrane region" description="Helical" evidence="1">
    <location>
        <begin position="182"/>
        <end position="199"/>
    </location>
</feature>
<feature type="transmembrane region" description="Helical" evidence="1">
    <location>
        <begin position="6"/>
        <end position="25"/>
    </location>
</feature>
<evidence type="ECO:0000313" key="2">
    <source>
        <dbReference type="EMBL" id="PWK28800.1"/>
    </source>
</evidence>
<evidence type="ECO:0000313" key="3">
    <source>
        <dbReference type="Proteomes" id="UP000245489"/>
    </source>
</evidence>
<feature type="transmembrane region" description="Helical" evidence="1">
    <location>
        <begin position="46"/>
        <end position="66"/>
    </location>
</feature>
<feature type="transmembrane region" description="Helical" evidence="1">
    <location>
        <begin position="146"/>
        <end position="170"/>
    </location>
</feature>
<reference evidence="2 3" key="1">
    <citation type="submission" date="2018-05" db="EMBL/GenBank/DDBJ databases">
        <title>Genomic Encyclopedia of Archaeal and Bacterial Type Strains, Phase II (KMG-II): from individual species to whole genera.</title>
        <authorList>
            <person name="Goeker M."/>
        </authorList>
    </citation>
    <scope>NUCLEOTIDE SEQUENCE [LARGE SCALE GENOMIC DNA]</scope>
    <source>
        <strain evidence="2 3">DSM 22214</strain>
    </source>
</reference>
<keyword evidence="1" id="KW-1133">Transmembrane helix</keyword>
<organism evidence="2 3">
    <name type="scientific">Arcicella aurantiaca</name>
    <dbReference type="NCBI Taxonomy" id="591202"/>
    <lineage>
        <taxon>Bacteria</taxon>
        <taxon>Pseudomonadati</taxon>
        <taxon>Bacteroidota</taxon>
        <taxon>Cytophagia</taxon>
        <taxon>Cytophagales</taxon>
        <taxon>Flectobacillaceae</taxon>
        <taxon>Arcicella</taxon>
    </lineage>
</organism>
<dbReference type="EMBL" id="QGGO01000002">
    <property type="protein sequence ID" value="PWK28800.1"/>
    <property type="molecule type" value="Genomic_DNA"/>
</dbReference>
<gene>
    <name evidence="2" type="ORF">LV89_00352</name>
</gene>
<keyword evidence="1" id="KW-0472">Membrane</keyword>
<evidence type="ECO:0000256" key="1">
    <source>
        <dbReference type="SAM" id="Phobius"/>
    </source>
</evidence>
<feature type="transmembrane region" description="Helical" evidence="1">
    <location>
        <begin position="115"/>
        <end position="134"/>
    </location>
</feature>
<keyword evidence="3" id="KW-1185">Reference proteome</keyword>
<dbReference type="Proteomes" id="UP000245489">
    <property type="component" value="Unassembled WGS sequence"/>
</dbReference>
<comment type="caution">
    <text evidence="2">The sequence shown here is derived from an EMBL/GenBank/DDBJ whole genome shotgun (WGS) entry which is preliminary data.</text>
</comment>
<feature type="transmembrane region" description="Helical" evidence="1">
    <location>
        <begin position="219"/>
        <end position="240"/>
    </location>
</feature>
<accession>A0A316EDT6</accession>
<protein>
    <submittedName>
        <fullName evidence="2">Uncharacterized protein</fullName>
    </submittedName>
</protein>
<feature type="transmembrane region" description="Helical" evidence="1">
    <location>
        <begin position="81"/>
        <end position="108"/>
    </location>
</feature>
<dbReference type="RefSeq" id="WP_109741144.1">
    <property type="nucleotide sequence ID" value="NZ_QGGO01000002.1"/>
</dbReference>
<name>A0A316EDT6_9BACT</name>
<proteinExistence type="predicted"/>
<dbReference type="AlphaFoldDB" id="A0A316EDT6"/>